<keyword evidence="4" id="KW-1185">Reference proteome</keyword>
<dbReference type="InterPro" id="IPR034904">
    <property type="entry name" value="FSCA_dom_sf"/>
</dbReference>
<dbReference type="InterPro" id="IPR014824">
    <property type="entry name" value="Nfu/NifU_N"/>
</dbReference>
<dbReference type="Pfam" id="PF01106">
    <property type="entry name" value="NifU"/>
    <property type="match status" value="1"/>
</dbReference>
<dbReference type="Pfam" id="PF08712">
    <property type="entry name" value="Nfu_N"/>
    <property type="match status" value="1"/>
</dbReference>
<evidence type="ECO:0000313" key="4">
    <source>
        <dbReference type="Proteomes" id="UP000229081"/>
    </source>
</evidence>
<dbReference type="GO" id="GO:0051536">
    <property type="term" value="F:iron-sulfur cluster binding"/>
    <property type="evidence" value="ECO:0007669"/>
    <property type="project" value="InterPro"/>
</dbReference>
<dbReference type="GO" id="GO:0005506">
    <property type="term" value="F:iron ion binding"/>
    <property type="evidence" value="ECO:0007669"/>
    <property type="project" value="InterPro"/>
</dbReference>
<dbReference type="Gene3D" id="3.30.1370.70">
    <property type="entry name" value="Scaffold protein Nfu/NifU, N-terminal domain"/>
    <property type="match status" value="1"/>
</dbReference>
<evidence type="ECO:0000259" key="2">
    <source>
        <dbReference type="SMART" id="SM00932"/>
    </source>
</evidence>
<accession>A0A2K8MI45</accession>
<gene>
    <name evidence="3" type="ORF">CVN68_17570</name>
</gene>
<feature type="compositionally biased region" description="Basic residues" evidence="1">
    <location>
        <begin position="1"/>
        <end position="11"/>
    </location>
</feature>
<dbReference type="EMBL" id="CP024923">
    <property type="protein sequence ID" value="ATY33547.1"/>
    <property type="molecule type" value="Genomic_DNA"/>
</dbReference>
<dbReference type="PANTHER" id="PTHR11178">
    <property type="entry name" value="IRON-SULFUR CLUSTER SCAFFOLD PROTEIN NFU-RELATED"/>
    <property type="match status" value="1"/>
</dbReference>
<dbReference type="GO" id="GO:0016226">
    <property type="term" value="P:iron-sulfur cluster assembly"/>
    <property type="evidence" value="ECO:0007669"/>
    <property type="project" value="InterPro"/>
</dbReference>
<dbReference type="Gene3D" id="3.30.300.130">
    <property type="entry name" value="Fe-S cluster assembly (FSCA)"/>
    <property type="match status" value="1"/>
</dbReference>
<dbReference type="SUPFAM" id="SSF110836">
    <property type="entry name" value="Hypothetical protein SAV1430"/>
    <property type="match status" value="1"/>
</dbReference>
<evidence type="ECO:0000313" key="3">
    <source>
        <dbReference type="EMBL" id="ATY33547.1"/>
    </source>
</evidence>
<dbReference type="SMART" id="SM00932">
    <property type="entry name" value="Nfu_N"/>
    <property type="match status" value="1"/>
</dbReference>
<dbReference type="Proteomes" id="UP000229081">
    <property type="component" value="Chromosome"/>
</dbReference>
<evidence type="ECO:0000256" key="1">
    <source>
        <dbReference type="SAM" id="MobiDB-lite"/>
    </source>
</evidence>
<protein>
    <recommendedName>
        <fullName evidence="2">Scaffold protein Nfu/NifU N-terminal domain-containing protein</fullName>
    </recommendedName>
</protein>
<dbReference type="KEGG" id="sphc:CVN68_17570"/>
<dbReference type="AlphaFoldDB" id="A0A2K8MI45"/>
<feature type="domain" description="Scaffold protein Nfu/NifU N-terminal" evidence="2">
    <location>
        <begin position="47"/>
        <end position="133"/>
    </location>
</feature>
<dbReference type="InterPro" id="IPR001075">
    <property type="entry name" value="NIF_FeS_clus_asmbl_NifU_C"/>
</dbReference>
<proteinExistence type="predicted"/>
<sequence length="250" mass="26707">MGRGGARPRHRDRGDAIAGRPHATSGAGAAAFRLGAAGPGRRAVTGIEFEATPNPDALRVRADRAFPPGPPRQFDRTTAGADPLADALLAIHGVVRVMIAEQFVTVVRDGPHTAWDTLRPDIAFAIADAPDSPAPQRGEPAAPLGEIEQQIEDVLDRWVRPMLAADGGDALLVRFDSADGTAWVRMEGACGGCPSGSITLKRGIEQSIRRWVPEVTRVLEATPRARDESVDPKARFRAWIADKWGLPRAG</sequence>
<feature type="region of interest" description="Disordered" evidence="1">
    <location>
        <begin position="1"/>
        <end position="28"/>
    </location>
</feature>
<dbReference type="InterPro" id="IPR036498">
    <property type="entry name" value="Nfu/NifU_N_sf"/>
</dbReference>
<dbReference type="SUPFAM" id="SSF117916">
    <property type="entry name" value="Fe-S cluster assembly (FSCA) domain-like"/>
    <property type="match status" value="1"/>
</dbReference>
<name>A0A2K8MI45_9SPHN</name>
<organism evidence="3 4">
    <name type="scientific">Sphingomonas psychrotolerans</name>
    <dbReference type="NCBI Taxonomy" id="1327635"/>
    <lineage>
        <taxon>Bacteria</taxon>
        <taxon>Pseudomonadati</taxon>
        <taxon>Pseudomonadota</taxon>
        <taxon>Alphaproteobacteria</taxon>
        <taxon>Sphingomonadales</taxon>
        <taxon>Sphingomonadaceae</taxon>
        <taxon>Sphingomonas</taxon>
    </lineage>
</organism>
<reference evidence="3 4" key="1">
    <citation type="submission" date="2017-11" db="EMBL/GenBank/DDBJ databases">
        <title>Complete genome sequence of Sphingomonas sp. Strain Cra20, a psychrotolerant potential plant growth promoting rhizobacteria.</title>
        <authorList>
            <person name="Luo Y."/>
        </authorList>
    </citation>
    <scope>NUCLEOTIDE SEQUENCE [LARGE SCALE GENOMIC DNA]</scope>
    <source>
        <strain evidence="3 4">Cra20</strain>
    </source>
</reference>